<sequence length="93" mass="10609">MQTEAYKASVRNALNNLIKANESIFNTMAGIAMQGDLKDWDGLKPYNESHEFDFQLFKASTDKNLHLLVQIVEKIDHSINNLISINNITLEEE</sequence>
<dbReference type="AlphaFoldDB" id="A0A8J8JX37"/>
<accession>A0A8J8JX37</accession>
<protein>
    <submittedName>
        <fullName evidence="1">Uncharacterized protein</fullName>
    </submittedName>
</protein>
<name>A0A8J8JX37_9BACT</name>
<dbReference type="RefSeq" id="WP_171607899.1">
    <property type="nucleotide sequence ID" value="NZ_WHPF01000007.1"/>
</dbReference>
<comment type="caution">
    <text evidence="1">The sequence shown here is derived from an EMBL/GenBank/DDBJ whole genome shotgun (WGS) entry which is preliminary data.</text>
</comment>
<proteinExistence type="predicted"/>
<keyword evidence="2" id="KW-1185">Reference proteome</keyword>
<gene>
    <name evidence="1" type="ORF">GD597_10840</name>
</gene>
<reference evidence="1" key="1">
    <citation type="submission" date="2019-10" db="EMBL/GenBank/DDBJ databases">
        <title>Draft genome sequence of Panacibacter sp. KCS-6.</title>
        <authorList>
            <person name="Yim K.J."/>
        </authorList>
    </citation>
    <scope>NUCLEOTIDE SEQUENCE</scope>
    <source>
        <strain evidence="1">KCS-6</strain>
    </source>
</reference>
<evidence type="ECO:0000313" key="1">
    <source>
        <dbReference type="EMBL" id="NNV55956.1"/>
    </source>
</evidence>
<dbReference type="Proteomes" id="UP000598971">
    <property type="component" value="Unassembled WGS sequence"/>
</dbReference>
<organism evidence="1 2">
    <name type="scientific">Limnovirga soli</name>
    <dbReference type="NCBI Taxonomy" id="2656915"/>
    <lineage>
        <taxon>Bacteria</taxon>
        <taxon>Pseudomonadati</taxon>
        <taxon>Bacteroidota</taxon>
        <taxon>Chitinophagia</taxon>
        <taxon>Chitinophagales</taxon>
        <taxon>Chitinophagaceae</taxon>
        <taxon>Limnovirga</taxon>
    </lineage>
</organism>
<dbReference type="EMBL" id="WHPF01000007">
    <property type="protein sequence ID" value="NNV55956.1"/>
    <property type="molecule type" value="Genomic_DNA"/>
</dbReference>
<evidence type="ECO:0000313" key="2">
    <source>
        <dbReference type="Proteomes" id="UP000598971"/>
    </source>
</evidence>